<proteinExistence type="predicted"/>
<name>A0A016UAD4_9BILA</name>
<protein>
    <submittedName>
        <fullName evidence="1">Uncharacterized protein</fullName>
    </submittedName>
</protein>
<dbReference type="OrthoDB" id="9547406at2759"/>
<evidence type="ECO:0000313" key="2">
    <source>
        <dbReference type="Proteomes" id="UP000024635"/>
    </source>
</evidence>
<dbReference type="AlphaFoldDB" id="A0A016UAD4"/>
<organism evidence="1 2">
    <name type="scientific">Ancylostoma ceylanicum</name>
    <dbReference type="NCBI Taxonomy" id="53326"/>
    <lineage>
        <taxon>Eukaryota</taxon>
        <taxon>Metazoa</taxon>
        <taxon>Ecdysozoa</taxon>
        <taxon>Nematoda</taxon>
        <taxon>Chromadorea</taxon>
        <taxon>Rhabditida</taxon>
        <taxon>Rhabditina</taxon>
        <taxon>Rhabditomorpha</taxon>
        <taxon>Strongyloidea</taxon>
        <taxon>Ancylostomatidae</taxon>
        <taxon>Ancylostomatinae</taxon>
        <taxon>Ancylostoma</taxon>
    </lineage>
</organism>
<sequence length="201" mass="22634">MEVTKTPFSGWSKVQFTDRLGGAVHRTQGKGITLERASLRRPIMDQHAKFGPNRFTLRDFYSEHTNTHTNKLSLLYIQMRTVFNDASRPTCCYTHPPPKQTSPRGILKYLPHDYVFAMGEIYESSRFQCDLCGNSREGLVRCSVCDEVCDLEHAKFPRTTVSVDGSAVFAHPGSTQHRIAHAGIVAVRAKCRVFLIVAPFS</sequence>
<dbReference type="STRING" id="53326.A0A016UAD4"/>
<dbReference type="EMBL" id="JARK01001384">
    <property type="protein sequence ID" value="EYC12289.1"/>
    <property type="molecule type" value="Genomic_DNA"/>
</dbReference>
<reference evidence="2" key="1">
    <citation type="journal article" date="2015" name="Nat. Genet.">
        <title>The genome and transcriptome of the zoonotic hookworm Ancylostoma ceylanicum identify infection-specific gene families.</title>
        <authorList>
            <person name="Schwarz E.M."/>
            <person name="Hu Y."/>
            <person name="Antoshechkin I."/>
            <person name="Miller M.M."/>
            <person name="Sternberg P.W."/>
            <person name="Aroian R.V."/>
        </authorList>
    </citation>
    <scope>NUCLEOTIDE SEQUENCE</scope>
    <source>
        <strain evidence="2">HY135</strain>
    </source>
</reference>
<evidence type="ECO:0000313" key="1">
    <source>
        <dbReference type="EMBL" id="EYC12289.1"/>
    </source>
</evidence>
<gene>
    <name evidence="1" type="primary">Acey_s0048.g1713</name>
    <name evidence="1" type="ORF">Y032_0048g1713</name>
</gene>
<comment type="caution">
    <text evidence="1">The sequence shown here is derived from an EMBL/GenBank/DDBJ whole genome shotgun (WGS) entry which is preliminary data.</text>
</comment>
<keyword evidence="2" id="KW-1185">Reference proteome</keyword>
<dbReference type="Proteomes" id="UP000024635">
    <property type="component" value="Unassembled WGS sequence"/>
</dbReference>
<accession>A0A016UAD4</accession>